<protein>
    <submittedName>
        <fullName evidence="1">Leucine-rich repeat (LRR) protein</fullName>
    </submittedName>
</protein>
<dbReference type="RefSeq" id="WP_183865494.1">
    <property type="nucleotide sequence ID" value="NZ_JACHCF010000001.1"/>
</dbReference>
<dbReference type="PANTHER" id="PTHR45752:SF187">
    <property type="entry name" value="LEUCINE-RICH REPEAT AND IQ DOMAIN-CONTAINING PROTEIN 4"/>
    <property type="match status" value="1"/>
</dbReference>
<proteinExistence type="predicted"/>
<dbReference type="AlphaFoldDB" id="A0A7W8YPD0"/>
<gene>
    <name evidence="1" type="ORF">HDE69_000376</name>
</gene>
<sequence length="655" mass="73140">MLKNYRFLFLLAILFGLNSCSKQEIVPVLQDKYEPGIKEPEFKGDDFIVDLSARALQPGERGEWKILDGKIIDSYVFFEDKTNPFTKFKGIPGEEYTLEWKRWATDKNVSSAQTKVKIPVLTIEIKENASPKFETIRSFSVNPKYKGTWSFDGTYAQLTSKYQDGYAEPVEKKPSVELHGYANTSYTATYNYTYAGKTYQFQKAIKTGDYTQEEGLYELQLSPGDRRVVADNLGNVLELNLQASGIAWIFEKPNTYPALKAFKKLRKLILGGSSLGQIPSILGDYYLDLEELNMDAMGYSTAFPENFGNLTKLKVLIFIPKNMADANSELLLPKSFANLKSLESFTVKYAGNVNFNGTLGKLSSLKILNTSVVSLTEDIGDLKELQHVELFCKRSTFPARFSECSSLVFARISFDESATGDLVLSPKIGNLKKLETIELITNKMRGLPDSFSELTALKNLSITAMNLQSIPENFGNLSNLESLTLYGSFTKIPNSFGNLNKLSSLFLSSKTETLPESFGNLSSLSYFNAETAGFKSLPASIGKLKKLKEINMRSTKIESLPASFSELDALEVLNLSNTQLKTFPKAIIALKNINTINLNNTSTGDIPDDISRMKADVSFNFYQVPNLTLDHLKHILSISKGKVYRTDFGYFSTGN</sequence>
<dbReference type="InterPro" id="IPR032675">
    <property type="entry name" value="LRR_dom_sf"/>
</dbReference>
<dbReference type="EMBL" id="JACHCF010000001">
    <property type="protein sequence ID" value="MBB5619340.1"/>
    <property type="molecule type" value="Genomic_DNA"/>
</dbReference>
<accession>A0A7W8YPD0</accession>
<reference evidence="1 2" key="1">
    <citation type="submission" date="2020-08" db="EMBL/GenBank/DDBJ databases">
        <title>Genomic Encyclopedia of Type Strains, Phase IV (KMG-V): Genome sequencing to study the core and pangenomes of soil and plant-associated prokaryotes.</title>
        <authorList>
            <person name="Whitman W."/>
        </authorList>
    </citation>
    <scope>NUCLEOTIDE SEQUENCE [LARGE SCALE GENOMIC DNA]</scope>
    <source>
        <strain evidence="1 2">MP7CTX6</strain>
    </source>
</reference>
<evidence type="ECO:0000313" key="1">
    <source>
        <dbReference type="EMBL" id="MBB5619340.1"/>
    </source>
</evidence>
<dbReference type="Gene3D" id="3.80.10.10">
    <property type="entry name" value="Ribonuclease Inhibitor"/>
    <property type="match status" value="4"/>
</dbReference>
<comment type="caution">
    <text evidence="1">The sequence shown here is derived from an EMBL/GenBank/DDBJ whole genome shotgun (WGS) entry which is preliminary data.</text>
</comment>
<dbReference type="Proteomes" id="UP000537718">
    <property type="component" value="Unassembled WGS sequence"/>
</dbReference>
<name>A0A7W8YPD0_9SPHI</name>
<dbReference type="PANTHER" id="PTHR45752">
    <property type="entry name" value="LEUCINE-RICH REPEAT-CONTAINING"/>
    <property type="match status" value="1"/>
</dbReference>
<dbReference type="SUPFAM" id="SSF52047">
    <property type="entry name" value="RNI-like"/>
    <property type="match status" value="1"/>
</dbReference>
<organism evidence="1 2">
    <name type="scientific">Pedobacter cryoconitis</name>
    <dbReference type="NCBI Taxonomy" id="188932"/>
    <lineage>
        <taxon>Bacteria</taxon>
        <taxon>Pseudomonadati</taxon>
        <taxon>Bacteroidota</taxon>
        <taxon>Sphingobacteriia</taxon>
        <taxon>Sphingobacteriales</taxon>
        <taxon>Sphingobacteriaceae</taxon>
        <taxon>Pedobacter</taxon>
    </lineage>
</organism>
<dbReference type="InterPro" id="IPR050715">
    <property type="entry name" value="LRR-SigEffector_domain"/>
</dbReference>
<evidence type="ECO:0000313" key="2">
    <source>
        <dbReference type="Proteomes" id="UP000537718"/>
    </source>
</evidence>